<organism evidence="3 4">
    <name type="scientific">Mangrovicoccus algicola</name>
    <dbReference type="NCBI Taxonomy" id="2771008"/>
    <lineage>
        <taxon>Bacteria</taxon>
        <taxon>Pseudomonadati</taxon>
        <taxon>Pseudomonadota</taxon>
        <taxon>Alphaproteobacteria</taxon>
        <taxon>Rhodobacterales</taxon>
        <taxon>Paracoccaceae</taxon>
        <taxon>Mangrovicoccus</taxon>
    </lineage>
</organism>
<name>A0A8J7D0X9_9RHOB</name>
<reference evidence="3" key="1">
    <citation type="submission" date="2020-09" db="EMBL/GenBank/DDBJ databases">
        <title>A novel bacterium of genus Mangrovicoccus, isolated from South China Sea.</title>
        <authorList>
            <person name="Huang H."/>
            <person name="Mo K."/>
            <person name="Hu Y."/>
        </authorList>
    </citation>
    <scope>NUCLEOTIDE SEQUENCE</scope>
    <source>
        <strain evidence="3">HB182678</strain>
    </source>
</reference>
<dbReference type="Proteomes" id="UP000609121">
    <property type="component" value="Unassembled WGS sequence"/>
</dbReference>
<feature type="domain" description="EamA" evidence="2">
    <location>
        <begin position="153"/>
        <end position="277"/>
    </location>
</feature>
<gene>
    <name evidence="3" type="ORF">ICN82_17955</name>
</gene>
<dbReference type="RefSeq" id="WP_193185628.1">
    <property type="nucleotide sequence ID" value="NZ_JACVXA010000071.1"/>
</dbReference>
<dbReference type="PANTHER" id="PTHR22911">
    <property type="entry name" value="ACYL-MALONYL CONDENSING ENZYME-RELATED"/>
    <property type="match status" value="1"/>
</dbReference>
<keyword evidence="1" id="KW-0812">Transmembrane</keyword>
<feature type="transmembrane region" description="Helical" evidence="1">
    <location>
        <begin position="207"/>
        <end position="226"/>
    </location>
</feature>
<feature type="transmembrane region" description="Helical" evidence="1">
    <location>
        <begin position="73"/>
        <end position="94"/>
    </location>
</feature>
<dbReference type="InterPro" id="IPR000620">
    <property type="entry name" value="EamA_dom"/>
</dbReference>
<dbReference type="GO" id="GO:0016020">
    <property type="term" value="C:membrane"/>
    <property type="evidence" value="ECO:0007669"/>
    <property type="project" value="InterPro"/>
</dbReference>
<evidence type="ECO:0000313" key="4">
    <source>
        <dbReference type="Proteomes" id="UP000609121"/>
    </source>
</evidence>
<proteinExistence type="predicted"/>
<feature type="domain" description="EamA" evidence="2">
    <location>
        <begin position="7"/>
        <end position="141"/>
    </location>
</feature>
<dbReference type="PANTHER" id="PTHR22911:SF103">
    <property type="entry name" value="BLR2811 PROTEIN"/>
    <property type="match status" value="1"/>
</dbReference>
<feature type="transmembrane region" description="Helical" evidence="1">
    <location>
        <begin position="100"/>
        <end position="119"/>
    </location>
</feature>
<accession>A0A8J7D0X9</accession>
<keyword evidence="4" id="KW-1185">Reference proteome</keyword>
<evidence type="ECO:0000313" key="3">
    <source>
        <dbReference type="EMBL" id="MBE3640093.1"/>
    </source>
</evidence>
<sequence>MTQNTAIGILIMIAACLVFSMQDGFSRLMAGQYSVLMIVMIRFWAHAAYVLIRAARQPGGIPAVARTAQPGLQILRSLLLSAEICLAIASFTLIGLVVHTALFSAGPLLVVALSGPILGEKVGWRRWSAVAVGMCGILVIIGPGSEMFGPLALMPLGSAFLFALYGVLNRYVARHDRTDTSFFWTGIVGAAAMTPVGLWAWQPMDAQGWAVMAVLCCTAILGHWLYIRCYEVAEASAIQPFAYFHLLFASIVGIVFFADPLVPRQVLGAAIVVGAGIFTWWRERQRARALL</sequence>
<feature type="transmembrane region" description="Helical" evidence="1">
    <location>
        <begin position="126"/>
        <end position="142"/>
    </location>
</feature>
<dbReference type="EMBL" id="JACVXA010000071">
    <property type="protein sequence ID" value="MBE3640093.1"/>
    <property type="molecule type" value="Genomic_DNA"/>
</dbReference>
<dbReference type="SUPFAM" id="SSF103481">
    <property type="entry name" value="Multidrug resistance efflux transporter EmrE"/>
    <property type="match status" value="2"/>
</dbReference>
<dbReference type="InterPro" id="IPR037185">
    <property type="entry name" value="EmrE-like"/>
</dbReference>
<comment type="caution">
    <text evidence="3">The sequence shown here is derived from an EMBL/GenBank/DDBJ whole genome shotgun (WGS) entry which is preliminary data.</text>
</comment>
<feature type="transmembrane region" description="Helical" evidence="1">
    <location>
        <begin position="264"/>
        <end position="281"/>
    </location>
</feature>
<keyword evidence="1" id="KW-0472">Membrane</keyword>
<protein>
    <submittedName>
        <fullName evidence="3">DMT family transporter</fullName>
    </submittedName>
</protein>
<keyword evidence="1" id="KW-1133">Transmembrane helix</keyword>
<feature type="transmembrane region" description="Helical" evidence="1">
    <location>
        <begin position="30"/>
        <end position="52"/>
    </location>
</feature>
<dbReference type="AlphaFoldDB" id="A0A8J7D0X9"/>
<feature type="transmembrane region" description="Helical" evidence="1">
    <location>
        <begin position="180"/>
        <end position="201"/>
    </location>
</feature>
<feature type="transmembrane region" description="Helical" evidence="1">
    <location>
        <begin position="238"/>
        <end position="258"/>
    </location>
</feature>
<evidence type="ECO:0000256" key="1">
    <source>
        <dbReference type="SAM" id="Phobius"/>
    </source>
</evidence>
<evidence type="ECO:0000259" key="2">
    <source>
        <dbReference type="Pfam" id="PF00892"/>
    </source>
</evidence>
<feature type="transmembrane region" description="Helical" evidence="1">
    <location>
        <begin position="148"/>
        <end position="168"/>
    </location>
</feature>
<dbReference type="Pfam" id="PF00892">
    <property type="entry name" value="EamA"/>
    <property type="match status" value="2"/>
</dbReference>